<name>A0A841HV33_9GAMM</name>
<protein>
    <submittedName>
        <fullName evidence="15">Outer membrane receptor protein involved in Fe transport</fullName>
    </submittedName>
</protein>
<comment type="caution">
    <text evidence="15">The sequence shown here is derived from an EMBL/GenBank/DDBJ whole genome shotgun (WGS) entry which is preliminary data.</text>
</comment>
<keyword evidence="5 11" id="KW-0812">Transmembrane</keyword>
<dbReference type="Proteomes" id="UP000588068">
    <property type="component" value="Unassembled WGS sequence"/>
</dbReference>
<evidence type="ECO:0000256" key="3">
    <source>
        <dbReference type="ARBA" id="ARBA00022452"/>
    </source>
</evidence>
<dbReference type="PANTHER" id="PTHR32552:SF81">
    <property type="entry name" value="TONB-DEPENDENT OUTER MEMBRANE RECEPTOR"/>
    <property type="match status" value="1"/>
</dbReference>
<comment type="similarity">
    <text evidence="11 12">Belongs to the TonB-dependent receptor family.</text>
</comment>
<evidence type="ECO:0000256" key="1">
    <source>
        <dbReference type="ARBA" id="ARBA00004571"/>
    </source>
</evidence>
<dbReference type="GO" id="GO:0009279">
    <property type="term" value="C:cell outer membrane"/>
    <property type="evidence" value="ECO:0007669"/>
    <property type="project" value="UniProtKB-SubCell"/>
</dbReference>
<evidence type="ECO:0000256" key="8">
    <source>
        <dbReference type="ARBA" id="ARBA00023077"/>
    </source>
</evidence>
<gene>
    <name evidence="15" type="ORF">HNQ60_004699</name>
</gene>
<dbReference type="Pfam" id="PF00593">
    <property type="entry name" value="TonB_dep_Rec_b-barrel"/>
    <property type="match status" value="1"/>
</dbReference>
<evidence type="ECO:0000256" key="6">
    <source>
        <dbReference type="ARBA" id="ARBA00023004"/>
    </source>
</evidence>
<evidence type="ECO:0000256" key="2">
    <source>
        <dbReference type="ARBA" id="ARBA00022448"/>
    </source>
</evidence>
<keyword evidence="9 11" id="KW-0472">Membrane</keyword>
<dbReference type="PANTHER" id="PTHR32552">
    <property type="entry name" value="FERRICHROME IRON RECEPTOR-RELATED"/>
    <property type="match status" value="1"/>
</dbReference>
<evidence type="ECO:0000256" key="7">
    <source>
        <dbReference type="ARBA" id="ARBA00023065"/>
    </source>
</evidence>
<dbReference type="SUPFAM" id="SSF56935">
    <property type="entry name" value="Porins"/>
    <property type="match status" value="1"/>
</dbReference>
<dbReference type="InterPro" id="IPR012910">
    <property type="entry name" value="Plug_dom"/>
</dbReference>
<keyword evidence="15" id="KW-0675">Receptor</keyword>
<evidence type="ECO:0000256" key="11">
    <source>
        <dbReference type="PROSITE-ProRule" id="PRU01360"/>
    </source>
</evidence>
<reference evidence="15 16" key="1">
    <citation type="submission" date="2020-08" db="EMBL/GenBank/DDBJ databases">
        <title>Genomic Encyclopedia of Type Strains, Phase IV (KMG-IV): sequencing the most valuable type-strain genomes for metagenomic binning, comparative biology and taxonomic classification.</title>
        <authorList>
            <person name="Goeker M."/>
        </authorList>
    </citation>
    <scope>NUCLEOTIDE SEQUENCE [LARGE SCALE GENOMIC DNA]</scope>
    <source>
        <strain evidence="15 16">DSM 26723</strain>
    </source>
</reference>
<evidence type="ECO:0000313" key="16">
    <source>
        <dbReference type="Proteomes" id="UP000588068"/>
    </source>
</evidence>
<proteinExistence type="inferred from homology"/>
<comment type="subcellular location">
    <subcellularLocation>
        <location evidence="1 11">Cell outer membrane</location>
        <topology evidence="1 11">Multi-pass membrane protein</topology>
    </subcellularLocation>
</comment>
<keyword evidence="7" id="KW-0406">Ion transport</keyword>
<evidence type="ECO:0000256" key="5">
    <source>
        <dbReference type="ARBA" id="ARBA00022692"/>
    </source>
</evidence>
<evidence type="ECO:0000313" key="15">
    <source>
        <dbReference type="EMBL" id="MBB6095808.1"/>
    </source>
</evidence>
<dbReference type="RefSeq" id="WP_184335197.1">
    <property type="nucleotide sequence ID" value="NZ_JACHHZ010000006.1"/>
</dbReference>
<dbReference type="Gene3D" id="2.40.170.20">
    <property type="entry name" value="TonB-dependent receptor, beta-barrel domain"/>
    <property type="match status" value="1"/>
</dbReference>
<feature type="domain" description="TonB-dependent receptor plug" evidence="14">
    <location>
        <begin position="54"/>
        <end position="159"/>
    </location>
</feature>
<dbReference type="GO" id="GO:0006826">
    <property type="term" value="P:iron ion transport"/>
    <property type="evidence" value="ECO:0007669"/>
    <property type="project" value="UniProtKB-KW"/>
</dbReference>
<dbReference type="CDD" id="cd01347">
    <property type="entry name" value="ligand_gated_channel"/>
    <property type="match status" value="1"/>
</dbReference>
<dbReference type="InterPro" id="IPR036942">
    <property type="entry name" value="Beta-barrel_TonB_sf"/>
</dbReference>
<keyword evidence="16" id="KW-1185">Reference proteome</keyword>
<dbReference type="EMBL" id="JACHHZ010000006">
    <property type="protein sequence ID" value="MBB6095808.1"/>
    <property type="molecule type" value="Genomic_DNA"/>
</dbReference>
<feature type="domain" description="TonB-dependent receptor-like beta-barrel" evidence="13">
    <location>
        <begin position="287"/>
        <end position="767"/>
    </location>
</feature>
<keyword evidence="3 11" id="KW-1134">Transmembrane beta strand</keyword>
<dbReference type="AlphaFoldDB" id="A0A841HV33"/>
<dbReference type="PROSITE" id="PS51318">
    <property type="entry name" value="TAT"/>
    <property type="match status" value="1"/>
</dbReference>
<evidence type="ECO:0000256" key="4">
    <source>
        <dbReference type="ARBA" id="ARBA00022496"/>
    </source>
</evidence>
<evidence type="ECO:0000256" key="10">
    <source>
        <dbReference type="ARBA" id="ARBA00023237"/>
    </source>
</evidence>
<keyword evidence="10 11" id="KW-0998">Cell outer membrane</keyword>
<dbReference type="InterPro" id="IPR000531">
    <property type="entry name" value="Beta-barrel_TonB"/>
</dbReference>
<keyword evidence="8 12" id="KW-0798">TonB box</keyword>
<keyword evidence="2 11" id="KW-0813">Transport</keyword>
<evidence type="ECO:0000256" key="12">
    <source>
        <dbReference type="RuleBase" id="RU003357"/>
    </source>
</evidence>
<keyword evidence="4" id="KW-0410">Iron transport</keyword>
<dbReference type="InterPro" id="IPR006311">
    <property type="entry name" value="TAT_signal"/>
</dbReference>
<dbReference type="Pfam" id="PF07715">
    <property type="entry name" value="Plug"/>
    <property type="match status" value="1"/>
</dbReference>
<evidence type="ECO:0000259" key="14">
    <source>
        <dbReference type="Pfam" id="PF07715"/>
    </source>
</evidence>
<dbReference type="PROSITE" id="PS52016">
    <property type="entry name" value="TONB_DEPENDENT_REC_3"/>
    <property type="match status" value="1"/>
</dbReference>
<evidence type="ECO:0000256" key="9">
    <source>
        <dbReference type="ARBA" id="ARBA00023136"/>
    </source>
</evidence>
<accession>A0A841HV33</accession>
<organism evidence="15 16">
    <name type="scientific">Povalibacter uvarum</name>
    <dbReference type="NCBI Taxonomy" id="732238"/>
    <lineage>
        <taxon>Bacteria</taxon>
        <taxon>Pseudomonadati</taxon>
        <taxon>Pseudomonadota</taxon>
        <taxon>Gammaproteobacteria</taxon>
        <taxon>Steroidobacterales</taxon>
        <taxon>Steroidobacteraceae</taxon>
        <taxon>Povalibacter</taxon>
    </lineage>
</organism>
<evidence type="ECO:0000259" key="13">
    <source>
        <dbReference type="Pfam" id="PF00593"/>
    </source>
</evidence>
<dbReference type="InterPro" id="IPR039426">
    <property type="entry name" value="TonB-dep_rcpt-like"/>
</dbReference>
<sequence>MSDLNRVARRDLVTAISLVLLGSAAGAQNAQPEAAEAGSLEEVVVTAQKREESLSDVPIAITAISADKLQDAGIVSLEGMKNYAPSFLMQPTPQGNAISIRGIFSGTNAGFEQSVGTYVDGLYRGRGQQARTPFLDLERIEVLRGSQSILFGKNSVAGALNITSARPTGSFEGSVSALYEPEYDEQLYTGVLSGPLGTDRLRGRVAARYREYGGNIENLTKLVDESEQEESQVRAWLEFDLTDNVELALKAEHSKFDSTGRPYEVVDDRAALPSATRPVTATYAQTLRALGADASVLNNFPDGKRSADAAEFSDNEMNEYGFFVDWQLGEHTLTAITGYSEYEFGESTDADITGAPVLVQSVDEEFEQVSQELRLTSPTGGRIEYLAGVYWEKTELDSLTKIPFYSNTLLIPILTAQVGATAASQLSDTDGPRTFSQESESYAGFVHVTWNITDALRSNVGLRYTKEDKTASRAVRYTDLNGAPLDSTTVIAGLPPSFYTLGIDTRAEVVAFLNRSLLQKVAHNISDERSEDHVLPSVGLQYDITDDVMTYATWTKGAKGGGYDSISNAPPGQGGSFEFEPEKAENYEIGAKMTFAGQLEVNLAAYYTEFDDLQVSVFNGVSYNVSNAGAAEIKGVELDSRWRATSNLLFSAAVAWTDFEFTEFSGAPCPIEPSTATAPAGVTCDNAGKPNQYVADWTASASADYRIPMGSRFELRTVLDAYYTGDYFASPNLDPKQTQEAYTKLNGRISFGRADSAWDIALVGKNLTDERIMPYGADLPLANSLTRGGFAAMRYIEPGRSVAVQANFRF</sequence>
<keyword evidence="6" id="KW-0408">Iron</keyword>